<feature type="transmembrane region" description="Helical" evidence="8">
    <location>
        <begin position="168"/>
        <end position="187"/>
    </location>
</feature>
<evidence type="ECO:0000256" key="3">
    <source>
        <dbReference type="ARBA" id="ARBA00022448"/>
    </source>
</evidence>
<gene>
    <name evidence="9" type="ORF">SAMN04488126_11031</name>
</gene>
<evidence type="ECO:0000256" key="7">
    <source>
        <dbReference type="ARBA" id="ARBA00023136"/>
    </source>
</evidence>
<dbReference type="PANTHER" id="PTHR34975">
    <property type="entry name" value="SPORE GERMINATION PROTEIN A2"/>
    <property type="match status" value="1"/>
</dbReference>
<dbReference type="PANTHER" id="PTHR34975:SF2">
    <property type="entry name" value="SPORE GERMINATION PROTEIN A2"/>
    <property type="match status" value="1"/>
</dbReference>
<keyword evidence="4" id="KW-0309">Germination</keyword>
<feature type="transmembrane region" description="Helical" evidence="8">
    <location>
        <begin position="102"/>
        <end position="118"/>
    </location>
</feature>
<feature type="transmembrane region" description="Helical" evidence="8">
    <location>
        <begin position="39"/>
        <end position="57"/>
    </location>
</feature>
<reference evidence="9 10" key="1">
    <citation type="submission" date="2016-10" db="EMBL/GenBank/DDBJ databases">
        <authorList>
            <person name="de Groot N.N."/>
        </authorList>
    </citation>
    <scope>NUCLEOTIDE SEQUENCE [LARGE SCALE GENOMIC DNA]</scope>
    <source>
        <strain evidence="9 10">CGMCC 1.6762</strain>
    </source>
</reference>
<dbReference type="InterPro" id="IPR004761">
    <property type="entry name" value="Spore_GerAB"/>
</dbReference>
<comment type="subcellular location">
    <subcellularLocation>
        <location evidence="1">Membrane</location>
        <topology evidence="1">Multi-pass membrane protein</topology>
    </subcellularLocation>
</comment>
<keyword evidence="5 8" id="KW-0812">Transmembrane</keyword>
<dbReference type="Proteomes" id="UP000198823">
    <property type="component" value="Unassembled WGS sequence"/>
</dbReference>
<evidence type="ECO:0000256" key="1">
    <source>
        <dbReference type="ARBA" id="ARBA00004141"/>
    </source>
</evidence>
<evidence type="ECO:0000256" key="6">
    <source>
        <dbReference type="ARBA" id="ARBA00022989"/>
    </source>
</evidence>
<evidence type="ECO:0000256" key="8">
    <source>
        <dbReference type="SAM" id="Phobius"/>
    </source>
</evidence>
<dbReference type="AlphaFoldDB" id="A0A1G7DDM8"/>
<accession>A0A1G7DDM8</accession>
<feature type="transmembrane region" description="Helical" evidence="8">
    <location>
        <begin position="199"/>
        <end position="220"/>
    </location>
</feature>
<protein>
    <submittedName>
        <fullName evidence="9">Spore germination protein</fullName>
    </submittedName>
</protein>
<evidence type="ECO:0000313" key="9">
    <source>
        <dbReference type="EMBL" id="SDE49652.1"/>
    </source>
</evidence>
<feature type="transmembrane region" description="Helical" evidence="8">
    <location>
        <begin position="125"/>
        <end position="146"/>
    </location>
</feature>
<feature type="transmembrane region" description="Helical" evidence="8">
    <location>
        <begin position="12"/>
        <end position="33"/>
    </location>
</feature>
<feature type="transmembrane region" description="Helical" evidence="8">
    <location>
        <begin position="313"/>
        <end position="332"/>
    </location>
</feature>
<organism evidence="9 10">
    <name type="scientific">Bhargavaea beijingensis</name>
    <dbReference type="NCBI Taxonomy" id="426756"/>
    <lineage>
        <taxon>Bacteria</taxon>
        <taxon>Bacillati</taxon>
        <taxon>Bacillota</taxon>
        <taxon>Bacilli</taxon>
        <taxon>Bacillales</taxon>
        <taxon>Caryophanaceae</taxon>
        <taxon>Bhargavaea</taxon>
    </lineage>
</organism>
<dbReference type="GO" id="GO:0009847">
    <property type="term" value="P:spore germination"/>
    <property type="evidence" value="ECO:0007669"/>
    <property type="project" value="InterPro"/>
</dbReference>
<sequence>MGTRITQLQMFLMLFIAQTGTVFISFQSPLIQIAGTESWFVFFCLGLLFLPHIWLFERFFQYFVWSKPICIMYAGYWFFICVSFTGKNVYTLNVWAFPETPVLLVIVLMGSVMLAVVLSKPSTAVNLGVILIPLIVIFILFVSMAVNDLIWTNLLPVGQLSLGEFRKAVQPAQLPFVGIELYLLFRLMQPEKVGFRRLFLYFAIWFAFFLYMLIFPLAYFSLKEFELFPDPIIYLLRSQEVTFVERLDLFFIYIWLAWSIVTISLYAFAVIRLLGLMGILYYKKIAVWMTVLFIIATYFVVNKNAVQFNAKVIPYIHGIFGVALPAAVIVFNKIKGRTNAGKGISS</sequence>
<name>A0A1G7DDM8_9BACL</name>
<dbReference type="RefSeq" id="WP_092097277.1">
    <property type="nucleotide sequence ID" value="NZ_FNAR01000010.1"/>
</dbReference>
<evidence type="ECO:0000313" key="10">
    <source>
        <dbReference type="Proteomes" id="UP000198823"/>
    </source>
</evidence>
<evidence type="ECO:0000256" key="2">
    <source>
        <dbReference type="ARBA" id="ARBA00007998"/>
    </source>
</evidence>
<keyword evidence="7 8" id="KW-0472">Membrane</keyword>
<evidence type="ECO:0000256" key="4">
    <source>
        <dbReference type="ARBA" id="ARBA00022544"/>
    </source>
</evidence>
<feature type="transmembrane region" description="Helical" evidence="8">
    <location>
        <begin position="69"/>
        <end position="90"/>
    </location>
</feature>
<dbReference type="Pfam" id="PF03845">
    <property type="entry name" value="Spore_permease"/>
    <property type="match status" value="1"/>
</dbReference>
<comment type="similarity">
    <text evidence="2">Belongs to the amino acid-polyamine-organocation (APC) superfamily. Spore germination protein (SGP) (TC 2.A.3.9) family.</text>
</comment>
<feature type="transmembrane region" description="Helical" evidence="8">
    <location>
        <begin position="285"/>
        <end position="301"/>
    </location>
</feature>
<keyword evidence="6 8" id="KW-1133">Transmembrane helix</keyword>
<dbReference type="OrthoDB" id="2446105at2"/>
<dbReference type="GO" id="GO:0016020">
    <property type="term" value="C:membrane"/>
    <property type="evidence" value="ECO:0007669"/>
    <property type="project" value="UniProtKB-SubCell"/>
</dbReference>
<evidence type="ECO:0000256" key="5">
    <source>
        <dbReference type="ARBA" id="ARBA00022692"/>
    </source>
</evidence>
<dbReference type="EMBL" id="FNAR01000010">
    <property type="protein sequence ID" value="SDE49652.1"/>
    <property type="molecule type" value="Genomic_DNA"/>
</dbReference>
<proteinExistence type="inferred from homology"/>
<feature type="transmembrane region" description="Helical" evidence="8">
    <location>
        <begin position="250"/>
        <end position="273"/>
    </location>
</feature>
<dbReference type="STRING" id="426756.SAMN04488126_11031"/>
<keyword evidence="3" id="KW-0813">Transport</keyword>